<evidence type="ECO:0000313" key="1">
    <source>
        <dbReference type="EMBL" id="JAH55982.1"/>
    </source>
</evidence>
<proteinExistence type="predicted"/>
<sequence length="9" mass="1049">MVFLKGELI</sequence>
<dbReference type="EMBL" id="GBXM01052595">
    <property type="protein sequence ID" value="JAH55982.1"/>
    <property type="molecule type" value="Transcribed_RNA"/>
</dbReference>
<protein>
    <submittedName>
        <fullName evidence="1">Uncharacterized protein</fullName>
    </submittedName>
</protein>
<reference evidence="1" key="2">
    <citation type="journal article" date="2015" name="Fish Shellfish Immunol.">
        <title>Early steps in the European eel (Anguilla anguilla)-Vibrio vulnificus interaction in the gills: Role of the RtxA13 toxin.</title>
        <authorList>
            <person name="Callol A."/>
            <person name="Pajuelo D."/>
            <person name="Ebbesson L."/>
            <person name="Teles M."/>
            <person name="MacKenzie S."/>
            <person name="Amaro C."/>
        </authorList>
    </citation>
    <scope>NUCLEOTIDE SEQUENCE</scope>
</reference>
<organism evidence="1">
    <name type="scientific">Anguilla anguilla</name>
    <name type="common">European freshwater eel</name>
    <name type="synonym">Muraena anguilla</name>
    <dbReference type="NCBI Taxonomy" id="7936"/>
    <lineage>
        <taxon>Eukaryota</taxon>
        <taxon>Metazoa</taxon>
        <taxon>Chordata</taxon>
        <taxon>Craniata</taxon>
        <taxon>Vertebrata</taxon>
        <taxon>Euteleostomi</taxon>
        <taxon>Actinopterygii</taxon>
        <taxon>Neopterygii</taxon>
        <taxon>Teleostei</taxon>
        <taxon>Anguilliformes</taxon>
        <taxon>Anguillidae</taxon>
        <taxon>Anguilla</taxon>
    </lineage>
</organism>
<reference evidence="1" key="1">
    <citation type="submission" date="2014-11" db="EMBL/GenBank/DDBJ databases">
        <authorList>
            <person name="Amaro Gonzalez C."/>
        </authorList>
    </citation>
    <scope>NUCLEOTIDE SEQUENCE</scope>
</reference>
<accession>A0A0E9TR98</accession>
<name>A0A0E9TR98_ANGAN</name>